<evidence type="ECO:0000313" key="15">
    <source>
        <dbReference type="RefSeq" id="XP_002735327.1"/>
    </source>
</evidence>
<protein>
    <recommendedName>
        <fullName evidence="5">ditrans,polycis-polyprenyl diphosphate synthase [(2E,6E)-farnesyldiphosphate specific]</fullName>
        <ecNumber evidence="5">2.5.1.87</ecNumber>
    </recommendedName>
</protein>
<dbReference type="Proteomes" id="UP000694865">
    <property type="component" value="Unplaced"/>
</dbReference>
<evidence type="ECO:0000256" key="13">
    <source>
        <dbReference type="SAM" id="Phobius"/>
    </source>
</evidence>
<keyword evidence="7 13" id="KW-0812">Transmembrane</keyword>
<evidence type="ECO:0000256" key="1">
    <source>
        <dbReference type="ARBA" id="ARBA00001946"/>
    </source>
</evidence>
<keyword evidence="14" id="KW-1185">Reference proteome</keyword>
<evidence type="ECO:0000256" key="3">
    <source>
        <dbReference type="ARBA" id="ARBA00004922"/>
    </source>
</evidence>
<comment type="similarity">
    <text evidence="4">Belongs to the UPP synthase family.</text>
</comment>
<dbReference type="PANTHER" id="PTHR21528:SF0">
    <property type="entry name" value="DEHYDRODOLICHYL DIPHOSPHATE SYNTHASE COMPLEX SUBUNIT NUS1"/>
    <property type="match status" value="1"/>
</dbReference>
<feature type="transmembrane region" description="Helical" evidence="13">
    <location>
        <begin position="28"/>
        <end position="46"/>
    </location>
</feature>
<evidence type="ECO:0000256" key="4">
    <source>
        <dbReference type="ARBA" id="ARBA00005432"/>
    </source>
</evidence>
<organism evidence="14 15">
    <name type="scientific">Saccoglossus kowalevskii</name>
    <name type="common">Acorn worm</name>
    <dbReference type="NCBI Taxonomy" id="10224"/>
    <lineage>
        <taxon>Eukaryota</taxon>
        <taxon>Metazoa</taxon>
        <taxon>Hemichordata</taxon>
        <taxon>Enteropneusta</taxon>
        <taxon>Harrimaniidae</taxon>
        <taxon>Saccoglossus</taxon>
    </lineage>
</organism>
<dbReference type="EC" id="2.5.1.87" evidence="5"/>
<evidence type="ECO:0000256" key="8">
    <source>
        <dbReference type="ARBA" id="ARBA00022824"/>
    </source>
</evidence>
<comment type="subcellular location">
    <subcellularLocation>
        <location evidence="2">Endoplasmic reticulum membrane</location>
    </subcellularLocation>
</comment>
<evidence type="ECO:0000256" key="9">
    <source>
        <dbReference type="ARBA" id="ARBA00022842"/>
    </source>
</evidence>
<evidence type="ECO:0000256" key="6">
    <source>
        <dbReference type="ARBA" id="ARBA00022679"/>
    </source>
</evidence>
<dbReference type="Pfam" id="PF01255">
    <property type="entry name" value="Prenyltransf"/>
    <property type="match status" value="1"/>
</dbReference>
<comment type="catalytic activity">
    <reaction evidence="12">
        <text>n isopentenyl diphosphate + (2E,6E)-farnesyl diphosphate = a di-trans,poly-cis-polyprenyl diphosphate + n diphosphate</text>
        <dbReference type="Rhea" id="RHEA:53008"/>
        <dbReference type="Rhea" id="RHEA-COMP:19494"/>
        <dbReference type="ChEBI" id="CHEBI:33019"/>
        <dbReference type="ChEBI" id="CHEBI:128769"/>
        <dbReference type="ChEBI" id="CHEBI:136960"/>
        <dbReference type="ChEBI" id="CHEBI:175763"/>
        <dbReference type="EC" id="2.5.1.87"/>
    </reaction>
</comment>
<dbReference type="InterPro" id="IPR001441">
    <property type="entry name" value="UPP_synth-like"/>
</dbReference>
<reference evidence="15" key="1">
    <citation type="submission" date="2025-08" db="UniProtKB">
        <authorList>
            <consortium name="RefSeq"/>
        </authorList>
    </citation>
    <scope>IDENTIFICATION</scope>
    <source>
        <tissue evidence="15">Testes</tissue>
    </source>
</reference>
<keyword evidence="6" id="KW-0808">Transferase</keyword>
<proteinExistence type="inferred from homology"/>
<dbReference type="InterPro" id="IPR038887">
    <property type="entry name" value="Nus1/NgBR"/>
</dbReference>
<gene>
    <name evidence="15" type="primary">LOC100375768</name>
</gene>
<evidence type="ECO:0000256" key="5">
    <source>
        <dbReference type="ARBA" id="ARBA00012596"/>
    </source>
</evidence>
<evidence type="ECO:0000256" key="10">
    <source>
        <dbReference type="ARBA" id="ARBA00022989"/>
    </source>
</evidence>
<accession>A0ABM0GQW8</accession>
<evidence type="ECO:0000313" key="14">
    <source>
        <dbReference type="Proteomes" id="UP000694865"/>
    </source>
</evidence>
<evidence type="ECO:0000256" key="7">
    <source>
        <dbReference type="ARBA" id="ARBA00022692"/>
    </source>
</evidence>
<comment type="pathway">
    <text evidence="3">Protein modification; protein glycosylation.</text>
</comment>
<keyword evidence="8" id="KW-0256">Endoplasmic reticulum</keyword>
<keyword evidence="11 13" id="KW-0472">Membrane</keyword>
<sequence>MNELGFDFLCVSTECFTMSFYHDVLLRLLHAILAVTFFIQSCIWTAKKPLQFQYRKRTRDRLQSDARSLNKLPLHIGLLVLEDDISYTDVANIVVWCMTVGISYISLYDTQGDFKRNCTKINNEILKKQEEVLGNESTKCLFHLYRGGIEVHNKVNDCRIHVNLLSLEDGRQDIVRAAKYFCQQVACKRRKVNDLNPTVLENDLQGNDIFPDPDLIIKFGDVDSLLGFLPYQIRLSEILCSSSHHNMDYKVFISLLYRYAGCAQRYGK</sequence>
<dbReference type="GeneID" id="100375768"/>
<dbReference type="SUPFAM" id="SSF64005">
    <property type="entry name" value="Undecaprenyl diphosphate synthase"/>
    <property type="match status" value="1"/>
</dbReference>
<evidence type="ECO:0000256" key="2">
    <source>
        <dbReference type="ARBA" id="ARBA00004586"/>
    </source>
</evidence>
<evidence type="ECO:0000256" key="12">
    <source>
        <dbReference type="ARBA" id="ARBA00047353"/>
    </source>
</evidence>
<name>A0ABM0GQW8_SACKO</name>
<dbReference type="RefSeq" id="XP_002735327.1">
    <property type="nucleotide sequence ID" value="XM_002735281.2"/>
</dbReference>
<comment type="cofactor">
    <cofactor evidence="1">
        <name>Mg(2+)</name>
        <dbReference type="ChEBI" id="CHEBI:18420"/>
    </cofactor>
</comment>
<dbReference type="InterPro" id="IPR036424">
    <property type="entry name" value="UPP_synth-like_sf"/>
</dbReference>
<dbReference type="PANTHER" id="PTHR21528">
    <property type="entry name" value="DEHYDRODOLICHYL DIPHOSPHATE SYNTHASE COMPLEX SUBUNIT NUS1"/>
    <property type="match status" value="1"/>
</dbReference>
<keyword evidence="9" id="KW-0460">Magnesium</keyword>
<keyword evidence="10 13" id="KW-1133">Transmembrane helix</keyword>
<evidence type="ECO:0000256" key="11">
    <source>
        <dbReference type="ARBA" id="ARBA00023136"/>
    </source>
</evidence>
<dbReference type="Gene3D" id="3.40.1180.10">
    <property type="entry name" value="Decaprenyl diphosphate synthase-like"/>
    <property type="match status" value="1"/>
</dbReference>